<evidence type="ECO:0000256" key="1">
    <source>
        <dbReference type="SAM" id="SignalP"/>
    </source>
</evidence>
<sequence length="90" mass="10291">MAGSMIWWLQMPTVGNAIFPSDLLSMIDELVVTFPAMVSFPLYAVDVKLVVVSELCKRVFISQLTVRWYVPDYERFSGRQATGIPRMRAF</sequence>
<feature type="chain" id="PRO_5005656375" evidence="1">
    <location>
        <begin position="18"/>
        <end position="90"/>
    </location>
</feature>
<keyword evidence="1" id="KW-0732">Signal</keyword>
<name>A0A0M3HUA6_ASCLU</name>
<dbReference type="Proteomes" id="UP000036681">
    <property type="component" value="Unplaced"/>
</dbReference>
<reference evidence="3" key="1">
    <citation type="submission" date="2017-02" db="UniProtKB">
        <authorList>
            <consortium name="WormBaseParasite"/>
        </authorList>
    </citation>
    <scope>IDENTIFICATION</scope>
</reference>
<feature type="signal peptide" evidence="1">
    <location>
        <begin position="1"/>
        <end position="17"/>
    </location>
</feature>
<protein>
    <submittedName>
        <fullName evidence="3">Neur_chan_LBD domain-containing protein</fullName>
    </submittedName>
</protein>
<proteinExistence type="predicted"/>
<dbReference type="AlphaFoldDB" id="A0A0M3HUA6"/>
<dbReference type="WBParaSite" id="ALUE_0000635301-mRNA-1">
    <property type="protein sequence ID" value="ALUE_0000635301-mRNA-1"/>
    <property type="gene ID" value="ALUE_0000635301"/>
</dbReference>
<organism evidence="2 3">
    <name type="scientific">Ascaris lumbricoides</name>
    <name type="common">Giant roundworm</name>
    <dbReference type="NCBI Taxonomy" id="6252"/>
    <lineage>
        <taxon>Eukaryota</taxon>
        <taxon>Metazoa</taxon>
        <taxon>Ecdysozoa</taxon>
        <taxon>Nematoda</taxon>
        <taxon>Chromadorea</taxon>
        <taxon>Rhabditida</taxon>
        <taxon>Spirurina</taxon>
        <taxon>Ascaridomorpha</taxon>
        <taxon>Ascaridoidea</taxon>
        <taxon>Ascarididae</taxon>
        <taxon>Ascaris</taxon>
    </lineage>
</organism>
<evidence type="ECO:0000313" key="2">
    <source>
        <dbReference type="Proteomes" id="UP000036681"/>
    </source>
</evidence>
<accession>A0A0M3HUA6</accession>
<evidence type="ECO:0000313" key="3">
    <source>
        <dbReference type="WBParaSite" id="ALUE_0000635301-mRNA-1"/>
    </source>
</evidence>
<keyword evidence="2" id="KW-1185">Reference proteome</keyword>